<keyword evidence="2" id="KW-0233">DNA recombination</keyword>
<comment type="similarity">
    <text evidence="2">Belongs to the prokaryotic Ku family.</text>
</comment>
<dbReference type="SUPFAM" id="SSF100939">
    <property type="entry name" value="SPOC domain-like"/>
    <property type="match status" value="1"/>
</dbReference>
<proteinExistence type="inferred from homology"/>
<dbReference type="AlphaFoldDB" id="A0AAU8CPP0"/>
<dbReference type="HAMAP" id="MF_01875">
    <property type="entry name" value="Prokaryotic_Ku"/>
    <property type="match status" value="1"/>
</dbReference>
<comment type="function">
    <text evidence="2">With LigD forms a non-homologous end joining (NHEJ) DNA repair enzyme, which repairs dsDNA breaks with reduced fidelity. Binds linear dsDNA with 5'- and 3'- overhangs but not closed circular dsDNA nor ssDNA. Recruits and stimulates the ligase activity of LigD.</text>
</comment>
<dbReference type="PIRSF" id="PIRSF006493">
    <property type="entry name" value="Prok_Ku"/>
    <property type="match status" value="1"/>
</dbReference>
<dbReference type="PANTHER" id="PTHR41251">
    <property type="entry name" value="NON-HOMOLOGOUS END JOINING PROTEIN KU"/>
    <property type="match status" value="1"/>
</dbReference>
<evidence type="ECO:0000256" key="2">
    <source>
        <dbReference type="HAMAP-Rule" id="MF_01875"/>
    </source>
</evidence>
<feature type="compositionally biased region" description="Basic residues" evidence="3">
    <location>
        <begin position="290"/>
        <end position="299"/>
    </location>
</feature>
<sequence>MALRPAWKGYLKLSLVTCAVELSNATTQSGKISFRTINRKTGNRVKRQYIDSASGKPVDEDSQVKGYEIDDDEFLLIEEEEIEAVQIESSHTMELEGFVDKSDIKEVYLDTPYYLSPADKVSEEAFAVIREALAAKKMAGLARIVLYRRERPVLVEPFGKGMLVTTLRYQNTVRKPDEIFDDLKGVKLDEDMVELAADIVDKKKAKFNPAKFEDHYETALIELVRSKKAGKKIQKAKPETKPSNVVNLFDALRKSLAEDAGKSAGASEDKPAPRKKSNRPDKEKSEKAKPKSSSKSKSA</sequence>
<accession>A0AAU8CPP0</accession>
<dbReference type="InterPro" id="IPR009187">
    <property type="entry name" value="Prok_Ku"/>
</dbReference>
<dbReference type="InterPro" id="IPR006164">
    <property type="entry name" value="DNA_bd_Ku70/Ku80"/>
</dbReference>
<evidence type="ECO:0000256" key="1">
    <source>
        <dbReference type="ARBA" id="ARBA00023125"/>
    </source>
</evidence>
<keyword evidence="1 2" id="KW-0238">DNA-binding</keyword>
<evidence type="ECO:0000256" key="3">
    <source>
        <dbReference type="SAM" id="MobiDB-lite"/>
    </source>
</evidence>
<dbReference type="SMART" id="SM00559">
    <property type="entry name" value="Ku78"/>
    <property type="match status" value="1"/>
</dbReference>
<gene>
    <name evidence="2" type="primary">ku</name>
    <name evidence="5" type="ORF">ABVK50_27350</name>
</gene>
<feature type="domain" description="Ku" evidence="4">
    <location>
        <begin position="55"/>
        <end position="184"/>
    </location>
</feature>
<evidence type="ECO:0000313" key="5">
    <source>
        <dbReference type="EMBL" id="XCG48877.1"/>
    </source>
</evidence>
<dbReference type="InterPro" id="IPR016194">
    <property type="entry name" value="SPOC-like_C_dom_sf"/>
</dbReference>
<protein>
    <recommendedName>
        <fullName evidence="2">Non-homologous end joining protein Ku</fullName>
    </recommendedName>
</protein>
<feature type="region of interest" description="Disordered" evidence="3">
    <location>
        <begin position="258"/>
        <end position="299"/>
    </location>
</feature>
<dbReference type="GO" id="GO:0003690">
    <property type="term" value="F:double-stranded DNA binding"/>
    <property type="evidence" value="ECO:0007669"/>
    <property type="project" value="UniProtKB-UniRule"/>
</dbReference>
<organism evidence="5">
    <name type="scientific">Mesorhizobium sp. WSM2240</name>
    <dbReference type="NCBI Taxonomy" id="3228851"/>
    <lineage>
        <taxon>Bacteria</taxon>
        <taxon>Pseudomonadati</taxon>
        <taxon>Pseudomonadota</taxon>
        <taxon>Alphaproteobacteria</taxon>
        <taxon>Hyphomicrobiales</taxon>
        <taxon>Phyllobacteriaceae</taxon>
        <taxon>Mesorhizobium</taxon>
    </lineage>
</organism>
<keyword evidence="2" id="KW-0227">DNA damage</keyword>
<dbReference type="GO" id="GO:0006303">
    <property type="term" value="P:double-strand break repair via nonhomologous end joining"/>
    <property type="evidence" value="ECO:0007669"/>
    <property type="project" value="UniProtKB-UniRule"/>
</dbReference>
<dbReference type="PANTHER" id="PTHR41251:SF1">
    <property type="entry name" value="NON-HOMOLOGOUS END JOINING PROTEIN KU"/>
    <property type="match status" value="1"/>
</dbReference>
<reference evidence="5" key="1">
    <citation type="submission" date="2024-06" db="EMBL/GenBank/DDBJ databases">
        <title>Mesorhizobium karijinii sp. nov., a symbiont of the iconic Swainsona formosa from arid Australia.</title>
        <authorList>
            <person name="Hill Y.J."/>
            <person name="Watkin E.L.J."/>
            <person name="O'Hara G.W."/>
            <person name="Terpolilli J."/>
            <person name="Tye M.L."/>
            <person name="Kohlmeier M.G."/>
        </authorList>
    </citation>
    <scope>NUCLEOTIDE SEQUENCE</scope>
    <source>
        <strain evidence="5">WSM2240</strain>
    </source>
</reference>
<evidence type="ECO:0000259" key="4">
    <source>
        <dbReference type="SMART" id="SM00559"/>
    </source>
</evidence>
<comment type="subunit">
    <text evidence="2">Homodimer. Interacts with LigD.</text>
</comment>
<name>A0AAU8CPP0_9HYPH</name>
<keyword evidence="2" id="KW-0234">DNA repair</keyword>
<dbReference type="RefSeq" id="WP_353643594.1">
    <property type="nucleotide sequence ID" value="NZ_CP159253.1"/>
</dbReference>
<dbReference type="NCBIfam" id="TIGR02772">
    <property type="entry name" value="Ku_bact"/>
    <property type="match status" value="1"/>
</dbReference>
<dbReference type="EMBL" id="CP159253">
    <property type="protein sequence ID" value="XCG48877.1"/>
    <property type="molecule type" value="Genomic_DNA"/>
</dbReference>
<dbReference type="Pfam" id="PF02735">
    <property type="entry name" value="Ku"/>
    <property type="match status" value="1"/>
</dbReference>
<dbReference type="Gene3D" id="2.40.290.10">
    <property type="match status" value="1"/>
</dbReference>
<feature type="compositionally biased region" description="Basic and acidic residues" evidence="3">
    <location>
        <begin position="258"/>
        <end position="289"/>
    </location>
</feature>
<dbReference type="GO" id="GO:0006310">
    <property type="term" value="P:DNA recombination"/>
    <property type="evidence" value="ECO:0007669"/>
    <property type="project" value="UniProtKB-KW"/>
</dbReference>